<evidence type="ECO:0000313" key="6">
    <source>
        <dbReference type="Proteomes" id="UP000837803"/>
    </source>
</evidence>
<dbReference type="EMBL" id="CAKLPZ010000001">
    <property type="protein sequence ID" value="CAH0999450.1"/>
    <property type="molecule type" value="Genomic_DNA"/>
</dbReference>
<dbReference type="InterPro" id="IPR052021">
    <property type="entry name" value="Type-I_RS_S_subunit"/>
</dbReference>
<protein>
    <recommendedName>
        <fullName evidence="4">Type I restriction modification DNA specificity domain-containing protein</fullName>
    </recommendedName>
</protein>
<dbReference type="PANTHER" id="PTHR30408:SF12">
    <property type="entry name" value="TYPE I RESTRICTION ENZYME MJAVIII SPECIFICITY SUBUNIT"/>
    <property type="match status" value="1"/>
</dbReference>
<keyword evidence="3" id="KW-0238">DNA-binding</keyword>
<dbReference type="InterPro" id="IPR044946">
    <property type="entry name" value="Restrct_endonuc_typeI_TRD_sf"/>
</dbReference>
<feature type="domain" description="Type I restriction modification DNA specificity" evidence="4">
    <location>
        <begin position="139"/>
        <end position="284"/>
    </location>
</feature>
<organism evidence="5 6">
    <name type="scientific">Neolewinella maritima</name>
    <dbReference type="NCBI Taxonomy" id="1383882"/>
    <lineage>
        <taxon>Bacteria</taxon>
        <taxon>Pseudomonadati</taxon>
        <taxon>Bacteroidota</taxon>
        <taxon>Saprospiria</taxon>
        <taxon>Saprospirales</taxon>
        <taxon>Lewinellaceae</taxon>
        <taxon>Neolewinella</taxon>
    </lineage>
</organism>
<dbReference type="InterPro" id="IPR000055">
    <property type="entry name" value="Restrct_endonuc_typeI_TRD"/>
</dbReference>
<feature type="domain" description="Type I restriction modification DNA specificity" evidence="4">
    <location>
        <begin position="18"/>
        <end position="62"/>
    </location>
</feature>
<evidence type="ECO:0000313" key="5">
    <source>
        <dbReference type="EMBL" id="CAH0999450.1"/>
    </source>
</evidence>
<proteinExistence type="inferred from homology"/>
<comment type="caution">
    <text evidence="5">The sequence shown here is derived from an EMBL/GenBank/DDBJ whole genome shotgun (WGS) entry which is preliminary data.</text>
</comment>
<keyword evidence="2" id="KW-0680">Restriction system</keyword>
<comment type="similarity">
    <text evidence="1">Belongs to the type-I restriction system S methylase family.</text>
</comment>
<keyword evidence="6" id="KW-1185">Reference proteome</keyword>
<evidence type="ECO:0000256" key="2">
    <source>
        <dbReference type="ARBA" id="ARBA00022747"/>
    </source>
</evidence>
<dbReference type="Gene3D" id="3.90.220.20">
    <property type="entry name" value="DNA methylase specificity domains"/>
    <property type="match status" value="2"/>
</dbReference>
<dbReference type="PANTHER" id="PTHR30408">
    <property type="entry name" value="TYPE-1 RESTRICTION ENZYME ECOKI SPECIFICITY PROTEIN"/>
    <property type="match status" value="1"/>
</dbReference>
<gene>
    <name evidence="5" type="ORF">LEM8419_00750</name>
</gene>
<dbReference type="Proteomes" id="UP000837803">
    <property type="component" value="Unassembled WGS sequence"/>
</dbReference>
<dbReference type="SUPFAM" id="SSF116734">
    <property type="entry name" value="DNA methylase specificity domain"/>
    <property type="match status" value="2"/>
</dbReference>
<evidence type="ECO:0000259" key="4">
    <source>
        <dbReference type="Pfam" id="PF01420"/>
    </source>
</evidence>
<evidence type="ECO:0000256" key="1">
    <source>
        <dbReference type="ARBA" id="ARBA00010923"/>
    </source>
</evidence>
<accession>A0ABN8F5R0</accession>
<dbReference type="Pfam" id="PF01420">
    <property type="entry name" value="Methylase_S"/>
    <property type="match status" value="2"/>
</dbReference>
<reference evidence="5" key="1">
    <citation type="submission" date="2021-12" db="EMBL/GenBank/DDBJ databases">
        <authorList>
            <person name="Rodrigo-Torres L."/>
            <person name="Arahal R. D."/>
            <person name="Lucena T."/>
        </authorList>
    </citation>
    <scope>NUCLEOTIDE SEQUENCE</scope>
    <source>
        <strain evidence="5">CECT 8419</strain>
    </source>
</reference>
<name>A0ABN8F5R0_9BACT</name>
<evidence type="ECO:0000256" key="3">
    <source>
        <dbReference type="ARBA" id="ARBA00023125"/>
    </source>
</evidence>
<sequence>MISGHFTKAYFNSTSGRNELLRLSAGGVQKNLKGSSVKSLKFPLPTLPEQQKIATFLTAVDGRLAGLRRQLELLGAYKRGVMQRVFSGESVGEWERVTIDEVYGFFSTNSLSRAQLNYEAGDRKNIHYGDIHTKFSHHLNASRTEIPFINNEVIAKGAAYKQTVRVGDVLLADASEDVSDIGKATEVVDAGTVPLYAGLHTIHGRPKPNKIALGYSSLLLQSPQFRKQVSKIAQGAKVLGISPTSIKRIKLPLPSLPEQRRIATFLRALDDRIALVERQLAGVEAFKRGLLQGMFV</sequence>